<reference evidence="1" key="1">
    <citation type="submission" date="2020-12" db="EMBL/GenBank/DDBJ databases">
        <title>Vagococcus allomyrinae sp. nov. and Enterococcus lavae sp. nov., isolated from the larvae of Allomyrina dichotoma.</title>
        <authorList>
            <person name="Lee S.D."/>
        </authorList>
    </citation>
    <scope>NUCLEOTIDE SEQUENCE</scope>
    <source>
        <strain evidence="1">BWB3-3</strain>
    </source>
</reference>
<evidence type="ECO:0000313" key="1">
    <source>
        <dbReference type="EMBL" id="MBP1042384.1"/>
    </source>
</evidence>
<organism evidence="1 2">
    <name type="scientific">Vagococcus allomyrinae</name>
    <dbReference type="NCBI Taxonomy" id="2794353"/>
    <lineage>
        <taxon>Bacteria</taxon>
        <taxon>Bacillati</taxon>
        <taxon>Bacillota</taxon>
        <taxon>Bacilli</taxon>
        <taxon>Lactobacillales</taxon>
        <taxon>Enterococcaceae</taxon>
        <taxon>Vagococcus</taxon>
    </lineage>
</organism>
<name>A0A940PCE4_9ENTE</name>
<gene>
    <name evidence="1" type="ORF">I6N95_15295</name>
</gene>
<dbReference type="AlphaFoldDB" id="A0A940PCE4"/>
<dbReference type="RefSeq" id="WP_209529521.1">
    <property type="nucleotide sequence ID" value="NZ_JAEEGA010000010.1"/>
</dbReference>
<comment type="caution">
    <text evidence="1">The sequence shown here is derived from an EMBL/GenBank/DDBJ whole genome shotgun (WGS) entry which is preliminary data.</text>
</comment>
<dbReference type="Proteomes" id="UP000674938">
    <property type="component" value="Unassembled WGS sequence"/>
</dbReference>
<keyword evidence="2" id="KW-1185">Reference proteome</keyword>
<accession>A0A940PCE4</accession>
<dbReference type="EMBL" id="JAEEGA010000010">
    <property type="protein sequence ID" value="MBP1042384.1"/>
    <property type="molecule type" value="Genomic_DNA"/>
</dbReference>
<sequence length="815" mass="95199">MELEKNFVNKNYPFGYKSNNIKKMMETIDYLELEKRSYSYYYYHEDYYGNLIYEILMNKLMENMKDDSRLDISTLQKDDSLLYKGEYYKYKGESEDGKGGYVLQSVKKVGNPVKLIVTEAILKNRVATASNTKTRKAKDLRKILAKHINLEDYNANNNKKIMIIADMSILKKIFEIKLTFGGTECYIGELCSAVYITKEGEERRIPHDLSYSDPMVYFCSSTSVAAQYYDDVLYKTVLEKIFILGNKFFKGKQRDYLYSLIDIHDDENIAIALFGSADILMQKDGVDPIKNLEMNHLFSPIKIIAETSTMFNFIPIQHNREFTMSVEKLRGDIEKIRFSPQHKYLLKMLVIYLRSILGQVVGTYKCLESMMIKISEYLEVIDIEDSETIDQNLYDLYANRFGYDTHKVIKNTLNSGMKVALVVNNELSEETSIRFRNNTNVEVFPVDLLITEDMLDFFDVVILSSMTATHRRKWVAASFNAQYYILYPQVNEKIFVSSIKNDRNFLNRITKSVEVSNLFDSYENAIETYIDWYKKVELNENEIEVDKDILEVEVLFESIFDSKLEKIIEKNISLSKENKGEDNNLVDINTEILLDNGMVILGTEYGKVHALEHGKLVNRELQNVKEFDVVVQFNIPYANEIYHDRLLTYSLSENESSEIIEALEYERMDIHWKRSLIEFKSNRSLKGTDLAAKFKISGYPSKSETFYNLWTNPYKMPMVPKDIEFISYVGKVIGDMDIEKNYQSYYEASVHVKENMKNIREKLLESIEGKDLRQIETMKSIPSPNVSTILYVEKIDYNNIPRYLTNKMIEGEEER</sequence>
<protein>
    <submittedName>
        <fullName evidence="1">Uncharacterized protein</fullName>
    </submittedName>
</protein>
<evidence type="ECO:0000313" key="2">
    <source>
        <dbReference type="Proteomes" id="UP000674938"/>
    </source>
</evidence>
<proteinExistence type="predicted"/>